<keyword evidence="2" id="KW-1185">Reference proteome</keyword>
<dbReference type="RefSeq" id="XP_040722897.1">
    <property type="nucleotide sequence ID" value="XM_040870007.1"/>
</dbReference>
<sequence>MNWFTIQSLERKGGSYSCRLSKIENKAPPDYYEFLVAAHCHAKPSAGQSVLDLGGPPYAKLFWDFVKKKAIPFNWTTDELTGRHTIVYGSCDESD</sequence>
<proteinExistence type="predicted"/>
<organism evidence="1 2">
    <name type="scientific">Protomyces lactucae-debilis</name>
    <dbReference type="NCBI Taxonomy" id="2754530"/>
    <lineage>
        <taxon>Eukaryota</taxon>
        <taxon>Fungi</taxon>
        <taxon>Dikarya</taxon>
        <taxon>Ascomycota</taxon>
        <taxon>Taphrinomycotina</taxon>
        <taxon>Taphrinomycetes</taxon>
        <taxon>Taphrinales</taxon>
        <taxon>Protomycetaceae</taxon>
        <taxon>Protomyces</taxon>
    </lineage>
</organism>
<reference evidence="1 2" key="1">
    <citation type="submission" date="2016-07" db="EMBL/GenBank/DDBJ databases">
        <title>Pervasive Adenine N6-methylation of Active Genes in Fungi.</title>
        <authorList>
            <consortium name="DOE Joint Genome Institute"/>
            <person name="Mondo S.J."/>
            <person name="Dannebaum R.O."/>
            <person name="Kuo R.C."/>
            <person name="Labutti K."/>
            <person name="Haridas S."/>
            <person name="Kuo A."/>
            <person name="Salamov A."/>
            <person name="Ahrendt S.R."/>
            <person name="Lipzen A."/>
            <person name="Sullivan W."/>
            <person name="Andreopoulos W.B."/>
            <person name="Clum A."/>
            <person name="Lindquist E."/>
            <person name="Daum C."/>
            <person name="Ramamoorthy G.K."/>
            <person name="Gryganskyi A."/>
            <person name="Culley D."/>
            <person name="Magnuson J.K."/>
            <person name="James T.Y."/>
            <person name="O'Malley M.A."/>
            <person name="Stajich J.E."/>
            <person name="Spatafora J.W."/>
            <person name="Visel A."/>
            <person name="Grigoriev I.V."/>
        </authorList>
    </citation>
    <scope>NUCLEOTIDE SEQUENCE [LARGE SCALE GENOMIC DNA]</scope>
    <source>
        <strain evidence="1 2">12-1054</strain>
    </source>
</reference>
<protein>
    <submittedName>
        <fullName evidence="1">Uncharacterized protein</fullName>
    </submittedName>
</protein>
<dbReference type="EMBL" id="MCFI01000021">
    <property type="protein sequence ID" value="ORY77057.1"/>
    <property type="molecule type" value="Genomic_DNA"/>
</dbReference>
<dbReference type="AlphaFoldDB" id="A0A1Y2F022"/>
<gene>
    <name evidence="1" type="ORF">BCR37DRAFT_383080</name>
</gene>
<dbReference type="GeneID" id="63786606"/>
<comment type="caution">
    <text evidence="1">The sequence shown here is derived from an EMBL/GenBank/DDBJ whole genome shotgun (WGS) entry which is preliminary data.</text>
</comment>
<evidence type="ECO:0000313" key="1">
    <source>
        <dbReference type="EMBL" id="ORY77057.1"/>
    </source>
</evidence>
<name>A0A1Y2F022_PROLT</name>
<dbReference type="Proteomes" id="UP000193685">
    <property type="component" value="Unassembled WGS sequence"/>
</dbReference>
<evidence type="ECO:0000313" key="2">
    <source>
        <dbReference type="Proteomes" id="UP000193685"/>
    </source>
</evidence>
<accession>A0A1Y2F022</accession>